<proteinExistence type="predicted"/>
<dbReference type="EMBL" id="LR796197">
    <property type="protein sequence ID" value="CAB4126399.1"/>
    <property type="molecule type" value="Genomic_DNA"/>
</dbReference>
<name>A0A6J5L310_9CAUD</name>
<evidence type="ECO:0000313" key="1">
    <source>
        <dbReference type="EMBL" id="CAB4126399.1"/>
    </source>
</evidence>
<sequence length="136" mass="13625">MALVLKDRVKESTTTTGTGTLTLVGAPTGFQTFSTAIGNGNTCYYAISSSGGAEWETGIGTVGSGTLARTTVLESSNSGSLVNFSAGSKDVFVTYPATKSMYDSAVYTGIDLSIIGGGAASTTTWGAYSINCGGAS</sequence>
<reference evidence="1" key="1">
    <citation type="submission" date="2020-04" db="EMBL/GenBank/DDBJ databases">
        <authorList>
            <person name="Chiriac C."/>
            <person name="Salcher M."/>
            <person name="Ghai R."/>
            <person name="Kavagutti S V."/>
        </authorList>
    </citation>
    <scope>NUCLEOTIDE SEQUENCE</scope>
</reference>
<accession>A0A6J5L310</accession>
<organism evidence="1">
    <name type="scientific">uncultured Caudovirales phage</name>
    <dbReference type="NCBI Taxonomy" id="2100421"/>
    <lineage>
        <taxon>Viruses</taxon>
        <taxon>Duplodnaviria</taxon>
        <taxon>Heunggongvirae</taxon>
        <taxon>Uroviricota</taxon>
        <taxon>Caudoviricetes</taxon>
        <taxon>Peduoviridae</taxon>
        <taxon>Maltschvirus</taxon>
        <taxon>Maltschvirus maltsch</taxon>
    </lineage>
</organism>
<gene>
    <name evidence="1" type="ORF">UFOVP89_40</name>
</gene>
<protein>
    <submittedName>
        <fullName evidence="1">Uncharacterized protein</fullName>
    </submittedName>
</protein>